<dbReference type="PANTHER" id="PTHR43708:SF5">
    <property type="entry name" value="CONSERVED EXPRESSED OXIDOREDUCTASE (EUROFUNG)-RELATED"/>
    <property type="match status" value="1"/>
</dbReference>
<protein>
    <recommendedName>
        <fullName evidence="3">Gfo/Idh/MocA-like oxidoreductase N-terminal domain-containing protein</fullName>
    </recommendedName>
</protein>
<organism evidence="4">
    <name type="scientific">marine metagenome</name>
    <dbReference type="NCBI Taxonomy" id="408172"/>
    <lineage>
        <taxon>unclassified sequences</taxon>
        <taxon>metagenomes</taxon>
        <taxon>ecological metagenomes</taxon>
    </lineage>
</organism>
<name>A0A382LDK4_9ZZZZ</name>
<dbReference type="PANTHER" id="PTHR43708">
    <property type="entry name" value="CONSERVED EXPRESSED OXIDOREDUCTASE (EUROFUNG)"/>
    <property type="match status" value="1"/>
</dbReference>
<dbReference type="EMBL" id="UINC01086350">
    <property type="protein sequence ID" value="SVC34729.1"/>
    <property type="molecule type" value="Genomic_DNA"/>
</dbReference>
<evidence type="ECO:0000259" key="3">
    <source>
        <dbReference type="Pfam" id="PF01408"/>
    </source>
</evidence>
<dbReference type="AlphaFoldDB" id="A0A382LDK4"/>
<feature type="non-terminal residue" evidence="4">
    <location>
        <position position="1"/>
    </location>
</feature>
<keyword evidence="2" id="KW-0560">Oxidoreductase</keyword>
<accession>A0A382LDK4</accession>
<dbReference type="SUPFAM" id="SSF51735">
    <property type="entry name" value="NAD(P)-binding Rossmann-fold domains"/>
    <property type="match status" value="1"/>
</dbReference>
<evidence type="ECO:0000256" key="2">
    <source>
        <dbReference type="ARBA" id="ARBA00023002"/>
    </source>
</evidence>
<dbReference type="Pfam" id="PF01408">
    <property type="entry name" value="GFO_IDH_MocA"/>
    <property type="match status" value="1"/>
</dbReference>
<gene>
    <name evidence="4" type="ORF">METZ01_LOCUS287583</name>
</gene>
<evidence type="ECO:0000313" key="4">
    <source>
        <dbReference type="EMBL" id="SVC34729.1"/>
    </source>
</evidence>
<evidence type="ECO:0000256" key="1">
    <source>
        <dbReference type="ARBA" id="ARBA00010928"/>
    </source>
</evidence>
<comment type="similarity">
    <text evidence="1">Belongs to the Gfo/Idh/MocA family.</text>
</comment>
<sequence>VSVSSLVRVGILTCARYDHISGIWGPIIDPETENRFDTCATRMTGMAMTHVWDINRQESERFARDHKGVEVVDDYWEMAGKVDGIILSDFDSCLHFKELTRPYLEAGVPIFINRPFALNLADAREIVALAEKHDTPIMSGSSFEYAPEVKNIKREIAEIEPIRGFSSANSNSDYATHGVHGVLFAHACIGGGVRSM</sequence>
<dbReference type="GO" id="GO:0000166">
    <property type="term" value="F:nucleotide binding"/>
    <property type="evidence" value="ECO:0007669"/>
    <property type="project" value="InterPro"/>
</dbReference>
<proteinExistence type="inferred from homology"/>
<dbReference type="InterPro" id="IPR051317">
    <property type="entry name" value="Gfo/Idh/MocA_oxidoreduct"/>
</dbReference>
<dbReference type="InterPro" id="IPR036291">
    <property type="entry name" value="NAD(P)-bd_dom_sf"/>
</dbReference>
<dbReference type="Gene3D" id="3.40.50.720">
    <property type="entry name" value="NAD(P)-binding Rossmann-like Domain"/>
    <property type="match status" value="1"/>
</dbReference>
<dbReference type="GO" id="GO:0016491">
    <property type="term" value="F:oxidoreductase activity"/>
    <property type="evidence" value="ECO:0007669"/>
    <property type="project" value="UniProtKB-KW"/>
</dbReference>
<feature type="non-terminal residue" evidence="4">
    <location>
        <position position="196"/>
    </location>
</feature>
<reference evidence="4" key="1">
    <citation type="submission" date="2018-05" db="EMBL/GenBank/DDBJ databases">
        <authorList>
            <person name="Lanie J.A."/>
            <person name="Ng W.-L."/>
            <person name="Kazmierczak K.M."/>
            <person name="Andrzejewski T.M."/>
            <person name="Davidsen T.M."/>
            <person name="Wayne K.J."/>
            <person name="Tettelin H."/>
            <person name="Glass J.I."/>
            <person name="Rusch D."/>
            <person name="Podicherti R."/>
            <person name="Tsui H.-C.T."/>
            <person name="Winkler M.E."/>
        </authorList>
    </citation>
    <scope>NUCLEOTIDE SEQUENCE</scope>
</reference>
<feature type="domain" description="Gfo/Idh/MocA-like oxidoreductase N-terminal" evidence="3">
    <location>
        <begin position="45"/>
        <end position="139"/>
    </location>
</feature>
<dbReference type="InterPro" id="IPR000683">
    <property type="entry name" value="Gfo/Idh/MocA-like_OxRdtase_N"/>
</dbReference>